<dbReference type="AlphaFoldDB" id="A0AAV4LWH4"/>
<dbReference type="RefSeq" id="XP_067716029.1">
    <property type="nucleotide sequence ID" value="XM_067859928.1"/>
</dbReference>
<keyword evidence="2" id="KW-1185">Reference proteome</keyword>
<dbReference type="Proteomes" id="UP001497744">
    <property type="component" value="Unassembled WGS sequence"/>
</dbReference>
<organism evidence="1 2">
    <name type="scientific">Babesia caballi</name>
    <dbReference type="NCBI Taxonomy" id="5871"/>
    <lineage>
        <taxon>Eukaryota</taxon>
        <taxon>Sar</taxon>
        <taxon>Alveolata</taxon>
        <taxon>Apicomplexa</taxon>
        <taxon>Aconoidasida</taxon>
        <taxon>Piroplasmida</taxon>
        <taxon>Babesiidae</taxon>
        <taxon>Babesia</taxon>
    </lineage>
</organism>
<evidence type="ECO:0000313" key="1">
    <source>
        <dbReference type="EMBL" id="GIX63960.1"/>
    </source>
</evidence>
<evidence type="ECO:0000313" key="2">
    <source>
        <dbReference type="Proteomes" id="UP001497744"/>
    </source>
</evidence>
<name>A0AAV4LWH4_BABCB</name>
<protein>
    <submittedName>
        <fullName evidence="1">Acyl-CoA dehydrogenase</fullName>
    </submittedName>
</protein>
<comment type="caution">
    <text evidence="1">The sequence shown here is derived from an EMBL/GenBank/DDBJ whole genome shotgun (WGS) entry which is preliminary data.</text>
</comment>
<accession>A0AAV4LWH4</accession>
<reference evidence="1 2" key="1">
    <citation type="submission" date="2021-06" db="EMBL/GenBank/DDBJ databases">
        <title>Genome sequence of Babesia caballi.</title>
        <authorList>
            <person name="Yamagishi J."/>
            <person name="Kidaka T."/>
            <person name="Ochi A."/>
        </authorList>
    </citation>
    <scope>NUCLEOTIDE SEQUENCE [LARGE SCALE GENOMIC DNA]</scope>
    <source>
        <strain evidence="1">USDA-D6B2</strain>
    </source>
</reference>
<dbReference type="EMBL" id="BPLF01000003">
    <property type="protein sequence ID" value="GIX63960.1"/>
    <property type="molecule type" value="Genomic_DNA"/>
</dbReference>
<gene>
    <name evidence="1" type="ORF">BcabD6B2_33950</name>
</gene>
<sequence length="450" mass="50308">MGGVRGNNADGIHVDAVVADACALHLKERIVRCCEVAGSHGHRLLRVEVEPQRREAERLLQFRDGVTDELAEGLPGDGLAREVGIPDQPFDCHVRGVGNGKCDFGLVGRLEQLLQRVGVIRHQLNLCIALENASQVLRQGHIVVPASDPLHRHARQHGNLRFLGPLRLLAVVLRHADFNHSDVGPRAAQVVEEHLLCPWPLFERAHRRRRRNPVDQASHRHSGAFRSERDRPPLLLRVVAGYGDEGQNGRLAFSRLHRLGAPQFRHDDIPNVAEKVPRHLLNRDHFVLRDVEVQLPFSVRSEFVRRVVCIEAHATASKHLLQLLPCQGRHSLRFGRTHWRAHKMCRLVKRFAGVFHQVCCGLLVKEPRFPVQVDCIYELPAACVVEQDIWLVSPEADGDLDVLLAPIDSDGGVMAAGEADCPCQEQQRSDTHFNERAAAPSLGNVALSHF</sequence>
<dbReference type="GeneID" id="94195441"/>
<proteinExistence type="predicted"/>